<dbReference type="AlphaFoldDB" id="A0A1G7U2E3"/>
<evidence type="ECO:0000313" key="2">
    <source>
        <dbReference type="EMBL" id="SDG41663.1"/>
    </source>
</evidence>
<name>A0A1G7U2E3_9SPHI</name>
<feature type="signal peptide" evidence="1">
    <location>
        <begin position="1"/>
        <end position="21"/>
    </location>
</feature>
<dbReference type="OrthoDB" id="761484at2"/>
<protein>
    <recommendedName>
        <fullName evidence="4">Secreted protein</fullName>
    </recommendedName>
</protein>
<evidence type="ECO:0000313" key="3">
    <source>
        <dbReference type="Proteomes" id="UP000199643"/>
    </source>
</evidence>
<reference evidence="3" key="1">
    <citation type="submission" date="2016-10" db="EMBL/GenBank/DDBJ databases">
        <authorList>
            <person name="Varghese N."/>
            <person name="Submissions S."/>
        </authorList>
    </citation>
    <scope>NUCLEOTIDE SEQUENCE [LARGE SCALE GENOMIC DNA]</scope>
    <source>
        <strain evidence="3">DSM 17933</strain>
    </source>
</reference>
<evidence type="ECO:0008006" key="4">
    <source>
        <dbReference type="Google" id="ProtNLM"/>
    </source>
</evidence>
<accession>A0A1G7U2E3</accession>
<dbReference type="Proteomes" id="UP000199643">
    <property type="component" value="Unassembled WGS sequence"/>
</dbReference>
<gene>
    <name evidence="2" type="ORF">SAMN05421827_106142</name>
</gene>
<keyword evidence="1" id="KW-0732">Signal</keyword>
<dbReference type="RefSeq" id="WP_090499238.1">
    <property type="nucleotide sequence ID" value="NZ_FNCH01000006.1"/>
</dbReference>
<dbReference type="EMBL" id="FNCH01000006">
    <property type="protein sequence ID" value="SDG41663.1"/>
    <property type="molecule type" value="Genomic_DNA"/>
</dbReference>
<keyword evidence="3" id="KW-1185">Reference proteome</keyword>
<evidence type="ECO:0000256" key="1">
    <source>
        <dbReference type="SAM" id="SignalP"/>
    </source>
</evidence>
<sequence length="188" mass="20098">MKFLLSVSILVSGSFFNPLLAQITGKGCNLGNSVATQFLGTATYNGDPNLSVRVYSSNSSTMVPIITGNGYAGYRCGYINVYPAGSRYVAASNSSVPYNAANEITATYSGRCGTASSFSANYVSNSGGAEGSEEVAYRYNDPAYYADADPNYSCNAPTNNLPVDQNIIFMLFPLGLFGFWKVKQQLDH</sequence>
<organism evidence="2 3">
    <name type="scientific">Pedobacter terrae</name>
    <dbReference type="NCBI Taxonomy" id="405671"/>
    <lineage>
        <taxon>Bacteria</taxon>
        <taxon>Pseudomonadati</taxon>
        <taxon>Bacteroidota</taxon>
        <taxon>Sphingobacteriia</taxon>
        <taxon>Sphingobacteriales</taxon>
        <taxon>Sphingobacteriaceae</taxon>
        <taxon>Pedobacter</taxon>
    </lineage>
</organism>
<proteinExistence type="predicted"/>
<feature type="chain" id="PRO_5011455312" description="Secreted protein" evidence="1">
    <location>
        <begin position="22"/>
        <end position="188"/>
    </location>
</feature>